<feature type="transmembrane region" description="Helical" evidence="6">
    <location>
        <begin position="41"/>
        <end position="65"/>
    </location>
</feature>
<sequence length="300" mass="33080">MLDWITSLNGFQGIFAVADALPAVALSDAGSATEMPVETFFSLHGLFTLGMLVLLQVVLGFDNLLYISIESKRVEEEKQSLVRKLGIGLAIVFRIILLFVVVHLIELLEDPFYNITSHFMDAKISGHSLIVVFGGAFILWTAIKEIYHLLAIHELGDGSKSKEKQTVGKTVSLIVLMNLVFSFDSILSAMALTKNFAIMATAIIISGVLMIWLADHVAEFLKKNRMYEVLGLFILFIVGIMLTSEGGHLAHLHLFGHAVTPMAKSTFYFVLAVLIVVDVVQSRYQKRLLAEQAAQQKGIA</sequence>
<evidence type="ECO:0000256" key="6">
    <source>
        <dbReference type="SAM" id="Phobius"/>
    </source>
</evidence>
<evidence type="ECO:0000313" key="8">
    <source>
        <dbReference type="Proteomes" id="UP000315010"/>
    </source>
</evidence>
<dbReference type="GO" id="GO:0016020">
    <property type="term" value="C:membrane"/>
    <property type="evidence" value="ECO:0007669"/>
    <property type="project" value="UniProtKB-SubCell"/>
</dbReference>
<feature type="transmembrane region" description="Helical" evidence="6">
    <location>
        <begin position="196"/>
        <end position="214"/>
    </location>
</feature>
<dbReference type="Pfam" id="PF03741">
    <property type="entry name" value="TerC"/>
    <property type="match status" value="1"/>
</dbReference>
<feature type="transmembrane region" description="Helical" evidence="6">
    <location>
        <begin position="125"/>
        <end position="143"/>
    </location>
</feature>
<dbReference type="AlphaFoldDB" id="A0A5C5YPC5"/>
<feature type="transmembrane region" description="Helical" evidence="6">
    <location>
        <begin position="85"/>
        <end position="105"/>
    </location>
</feature>
<gene>
    <name evidence="7" type="ORF">CA13_72550</name>
</gene>
<evidence type="ECO:0000256" key="3">
    <source>
        <dbReference type="ARBA" id="ARBA00022692"/>
    </source>
</evidence>
<name>A0A5C5YPC5_9BACT</name>
<protein>
    <submittedName>
        <fullName evidence="7">Integral membrane protein TerC family protein</fullName>
    </submittedName>
</protein>
<keyword evidence="5 6" id="KW-0472">Membrane</keyword>
<accession>A0A5C5YPC5</accession>
<comment type="similarity">
    <text evidence="2">Belongs to the TerC family.</text>
</comment>
<reference evidence="7 8" key="1">
    <citation type="submission" date="2019-02" db="EMBL/GenBank/DDBJ databases">
        <title>Deep-cultivation of Planctomycetes and their phenomic and genomic characterization uncovers novel biology.</title>
        <authorList>
            <person name="Wiegand S."/>
            <person name="Jogler M."/>
            <person name="Boedeker C."/>
            <person name="Pinto D."/>
            <person name="Vollmers J."/>
            <person name="Rivas-Marin E."/>
            <person name="Kohn T."/>
            <person name="Peeters S.H."/>
            <person name="Heuer A."/>
            <person name="Rast P."/>
            <person name="Oberbeckmann S."/>
            <person name="Bunk B."/>
            <person name="Jeske O."/>
            <person name="Meyerdierks A."/>
            <person name="Storesund J.E."/>
            <person name="Kallscheuer N."/>
            <person name="Luecker S."/>
            <person name="Lage O.M."/>
            <person name="Pohl T."/>
            <person name="Merkel B.J."/>
            <person name="Hornburger P."/>
            <person name="Mueller R.-W."/>
            <person name="Bruemmer F."/>
            <person name="Labrenz M."/>
            <person name="Spormann A.M."/>
            <person name="Op Den Camp H."/>
            <person name="Overmann J."/>
            <person name="Amann R."/>
            <person name="Jetten M.S.M."/>
            <person name="Mascher T."/>
            <person name="Medema M.H."/>
            <person name="Devos D.P."/>
            <person name="Kaster A.-K."/>
            <person name="Ovreas L."/>
            <person name="Rohde M."/>
            <person name="Galperin M.Y."/>
            <person name="Jogler C."/>
        </authorList>
    </citation>
    <scope>NUCLEOTIDE SEQUENCE [LARGE SCALE GENOMIC DNA]</scope>
    <source>
        <strain evidence="7 8">CA13</strain>
    </source>
</reference>
<evidence type="ECO:0000256" key="4">
    <source>
        <dbReference type="ARBA" id="ARBA00022989"/>
    </source>
</evidence>
<dbReference type="EMBL" id="SJPJ01000002">
    <property type="protein sequence ID" value="TWT76756.1"/>
    <property type="molecule type" value="Genomic_DNA"/>
</dbReference>
<evidence type="ECO:0000313" key="7">
    <source>
        <dbReference type="EMBL" id="TWT76756.1"/>
    </source>
</evidence>
<evidence type="ECO:0000256" key="1">
    <source>
        <dbReference type="ARBA" id="ARBA00004141"/>
    </source>
</evidence>
<keyword evidence="3 6" id="KW-0812">Transmembrane</keyword>
<proteinExistence type="inferred from homology"/>
<feature type="transmembrane region" description="Helical" evidence="6">
    <location>
        <begin position="170"/>
        <end position="190"/>
    </location>
</feature>
<dbReference type="Proteomes" id="UP000315010">
    <property type="component" value="Unassembled WGS sequence"/>
</dbReference>
<evidence type="ECO:0000256" key="5">
    <source>
        <dbReference type="ARBA" id="ARBA00023136"/>
    </source>
</evidence>
<keyword evidence="4 6" id="KW-1133">Transmembrane helix</keyword>
<feature type="transmembrane region" description="Helical" evidence="6">
    <location>
        <begin position="262"/>
        <end position="280"/>
    </location>
</feature>
<dbReference type="InterPro" id="IPR005496">
    <property type="entry name" value="Integral_membrane_TerC"/>
</dbReference>
<evidence type="ECO:0000256" key="2">
    <source>
        <dbReference type="ARBA" id="ARBA00007511"/>
    </source>
</evidence>
<comment type="caution">
    <text evidence="7">The sequence shown here is derived from an EMBL/GenBank/DDBJ whole genome shotgun (WGS) entry which is preliminary data.</text>
</comment>
<comment type="subcellular location">
    <subcellularLocation>
        <location evidence="1">Membrane</location>
        <topology evidence="1">Multi-pass membrane protein</topology>
    </subcellularLocation>
</comment>
<feature type="transmembrane region" description="Helical" evidence="6">
    <location>
        <begin position="226"/>
        <end position="242"/>
    </location>
</feature>
<organism evidence="7 8">
    <name type="scientific">Novipirellula herctigrandis</name>
    <dbReference type="NCBI Taxonomy" id="2527986"/>
    <lineage>
        <taxon>Bacteria</taxon>
        <taxon>Pseudomonadati</taxon>
        <taxon>Planctomycetota</taxon>
        <taxon>Planctomycetia</taxon>
        <taxon>Pirellulales</taxon>
        <taxon>Pirellulaceae</taxon>
        <taxon>Novipirellula</taxon>
    </lineage>
</organism>
<dbReference type="PANTHER" id="PTHR30238:SF4">
    <property type="entry name" value="SLL1022 PROTEIN"/>
    <property type="match status" value="1"/>
</dbReference>
<keyword evidence="8" id="KW-1185">Reference proteome</keyword>
<dbReference type="PANTHER" id="PTHR30238">
    <property type="entry name" value="MEMBRANE BOUND PREDICTED REDOX MODULATOR"/>
    <property type="match status" value="1"/>
</dbReference>